<evidence type="ECO:0008006" key="4">
    <source>
        <dbReference type="Google" id="ProtNLM"/>
    </source>
</evidence>
<keyword evidence="1" id="KW-0812">Transmembrane</keyword>
<dbReference type="EMBL" id="AMRV01000001">
    <property type="protein sequence ID" value="EMD84198.1"/>
    <property type="molecule type" value="Genomic_DNA"/>
</dbReference>
<feature type="transmembrane region" description="Helical" evidence="1">
    <location>
        <begin position="17"/>
        <end position="38"/>
    </location>
</feature>
<evidence type="ECO:0000256" key="1">
    <source>
        <dbReference type="SAM" id="Phobius"/>
    </source>
</evidence>
<feature type="transmembrane region" description="Helical" evidence="1">
    <location>
        <begin position="149"/>
        <end position="174"/>
    </location>
</feature>
<name>M2U889_9SPHN</name>
<keyword evidence="1" id="KW-0472">Membrane</keyword>
<feature type="transmembrane region" description="Helical" evidence="1">
    <location>
        <begin position="343"/>
        <end position="364"/>
    </location>
</feature>
<feature type="transmembrane region" description="Helical" evidence="1">
    <location>
        <begin position="195"/>
        <end position="220"/>
    </location>
</feature>
<keyword evidence="1" id="KW-1133">Transmembrane helix</keyword>
<keyword evidence="3" id="KW-1185">Reference proteome</keyword>
<accession>M2U889</accession>
<dbReference type="InterPro" id="IPR005625">
    <property type="entry name" value="PepSY-ass_TM"/>
</dbReference>
<dbReference type="AlphaFoldDB" id="M2U889"/>
<dbReference type="PATRIC" id="fig|1234595.3.peg.127"/>
<dbReference type="PANTHER" id="PTHR34219">
    <property type="entry name" value="IRON-REGULATED INNER MEMBRANE PROTEIN-RELATED"/>
    <property type="match status" value="1"/>
</dbReference>
<dbReference type="Pfam" id="PF03929">
    <property type="entry name" value="PepSY_TM"/>
    <property type="match status" value="1"/>
</dbReference>
<gene>
    <name evidence="2" type="ORF">C725_0128</name>
</gene>
<evidence type="ECO:0000313" key="2">
    <source>
        <dbReference type="EMBL" id="EMD84198.1"/>
    </source>
</evidence>
<dbReference type="PANTHER" id="PTHR34219:SF3">
    <property type="entry name" value="BLL7967 PROTEIN"/>
    <property type="match status" value="1"/>
</dbReference>
<comment type="caution">
    <text evidence="2">The sequence shown here is derived from an EMBL/GenBank/DDBJ whole genome shotgun (WGS) entry which is preliminary data.</text>
</comment>
<proteinExistence type="predicted"/>
<dbReference type="RefSeq" id="WP_008599507.1">
    <property type="nucleotide sequence ID" value="NZ_AMRV01000001.1"/>
</dbReference>
<sequence>MDVTASSLRTWAGIHKWSSLVCTIFLLMLCVTGLPLIFHDEIDALAGDEDGRPVIDAAAERADMLPLDEMIAKALAANPGHVPLFLSFDEERPVVNVTTGPTPDAAGIDMQIRSYDRLTGELAGIIAEDGVMDVILQIHTDMFLGLPGMLFLGAVGALFIVALVSGVVLYAPIMRKMDFGTVRASRPTRIRWLDYHNLLGITALAWAAVVGLTGIIHTLATPIVDYWRGDQLAELTAAYAEAEPLPASRYGSVDTALRTVRAVRPGSRPQFIAFPGGSYSSAHHYTIFLQGGTPLTKGILTPAVVDAETGALTDVRPMPWYMKALQISRPLHFGDYGGLPLKIVWAALDLFTIVILGSGVYLWIAGRRPQARPLLQAETANESLVAAE</sequence>
<organism evidence="2 3">
    <name type="scientific">Pacificimonas flava</name>
    <dbReference type="NCBI Taxonomy" id="1234595"/>
    <lineage>
        <taxon>Bacteria</taxon>
        <taxon>Pseudomonadati</taxon>
        <taxon>Pseudomonadota</taxon>
        <taxon>Alphaproteobacteria</taxon>
        <taxon>Sphingomonadales</taxon>
        <taxon>Sphingosinicellaceae</taxon>
        <taxon>Pacificimonas</taxon>
    </lineage>
</organism>
<dbReference type="Proteomes" id="UP000011717">
    <property type="component" value="Unassembled WGS sequence"/>
</dbReference>
<reference evidence="2 3" key="1">
    <citation type="journal article" date="2013" name="Genome Announc.">
        <title>Draft Genome Sequence of Strain JLT2015T, Belonging to the Family Sphingomonadaceae of the Alphaproteobacteria.</title>
        <authorList>
            <person name="Tang K."/>
            <person name="Liu K."/>
            <person name="Li S."/>
            <person name="Jiao N."/>
        </authorList>
    </citation>
    <scope>NUCLEOTIDE SEQUENCE [LARGE SCALE GENOMIC DNA]</scope>
    <source>
        <strain evidence="2 3">JLT2015</strain>
    </source>
</reference>
<evidence type="ECO:0000313" key="3">
    <source>
        <dbReference type="Proteomes" id="UP000011717"/>
    </source>
</evidence>
<protein>
    <recommendedName>
        <fullName evidence="4">Peptidase</fullName>
    </recommendedName>
</protein>